<comment type="caution">
    <text evidence="9">The sequence shown here is derived from an EMBL/GenBank/DDBJ whole genome shotgun (WGS) entry which is preliminary data.</text>
</comment>
<keyword evidence="4" id="KW-1003">Cell membrane</keyword>
<dbReference type="InterPro" id="IPR003593">
    <property type="entry name" value="AAA+_ATPase"/>
</dbReference>
<name>A0ABU4HKQ8_9ACTN</name>
<dbReference type="InterPro" id="IPR027417">
    <property type="entry name" value="P-loop_NTPase"/>
</dbReference>
<proteinExistence type="inferred from homology"/>
<keyword evidence="5" id="KW-0547">Nucleotide-binding</keyword>
<dbReference type="InterPro" id="IPR003439">
    <property type="entry name" value="ABC_transporter-like_ATP-bd"/>
</dbReference>
<dbReference type="RefSeq" id="WP_318596156.1">
    <property type="nucleotide sequence ID" value="NZ_JAWSTH010000010.1"/>
</dbReference>
<dbReference type="CDD" id="cd03257">
    <property type="entry name" value="ABC_NikE_OppD_transporters"/>
    <property type="match status" value="1"/>
</dbReference>
<sequence>MSALLQVEDLRVEFPRGGRAAAAVDGVSFELAAGECLAIVGESGSGKSITCQALMRLVPEPGRIASGRVLFEGEDLLQRSESELRRVRGGEIAMVFQDPSSTLNPVFTVGHQLIDVIRTHWRCSRGKARERAQEVLAQVGFPDPAARMKAYPGELSGGLKQRISIALALACKPRVVICDEATTNLDVSIQAQIVELLRRLKDELGFSIVFITHDIGLTPHIADRILVLYAGHAVEEGPVRQVLDSPGHPYTVGLLHAAPSLSSERGVALPTIPGTVPPLGELPPGAPFVSRCPVAVAGECDTAEPGWTAAGPGHRVACHRFAHDGTKGTTWVR</sequence>
<dbReference type="PANTHER" id="PTHR43297:SF2">
    <property type="entry name" value="DIPEPTIDE TRANSPORT ATP-BINDING PROTEIN DPPD"/>
    <property type="match status" value="1"/>
</dbReference>
<keyword evidence="3" id="KW-0813">Transport</keyword>
<dbReference type="Pfam" id="PF00005">
    <property type="entry name" value="ABC_tran"/>
    <property type="match status" value="1"/>
</dbReference>
<dbReference type="Proteomes" id="UP001284601">
    <property type="component" value="Unassembled WGS sequence"/>
</dbReference>
<reference evidence="10" key="1">
    <citation type="submission" date="2023-07" db="EMBL/GenBank/DDBJ databases">
        <title>Conexibacter stalactiti sp. nov., isolated from stalactites in a lava cave and emended description of the genus Conexibacter.</title>
        <authorList>
            <person name="Lee S.D."/>
        </authorList>
    </citation>
    <scope>NUCLEOTIDE SEQUENCE [LARGE SCALE GENOMIC DNA]</scope>
    <source>
        <strain evidence="10">KCTC 39840</strain>
    </source>
</reference>
<accession>A0ABU4HKQ8</accession>
<protein>
    <submittedName>
        <fullName evidence="9">ABC transporter ATP-binding protein</fullName>
    </submittedName>
</protein>
<dbReference type="SMART" id="SM00382">
    <property type="entry name" value="AAA"/>
    <property type="match status" value="1"/>
</dbReference>
<evidence type="ECO:0000256" key="4">
    <source>
        <dbReference type="ARBA" id="ARBA00022475"/>
    </source>
</evidence>
<dbReference type="PANTHER" id="PTHR43297">
    <property type="entry name" value="OLIGOPEPTIDE TRANSPORT ATP-BINDING PROTEIN APPD"/>
    <property type="match status" value="1"/>
</dbReference>
<evidence type="ECO:0000259" key="8">
    <source>
        <dbReference type="PROSITE" id="PS50893"/>
    </source>
</evidence>
<organism evidence="9 10">
    <name type="scientific">Conexibacter stalactiti</name>
    <dbReference type="NCBI Taxonomy" id="1940611"/>
    <lineage>
        <taxon>Bacteria</taxon>
        <taxon>Bacillati</taxon>
        <taxon>Actinomycetota</taxon>
        <taxon>Thermoleophilia</taxon>
        <taxon>Solirubrobacterales</taxon>
        <taxon>Conexibacteraceae</taxon>
        <taxon>Conexibacter</taxon>
    </lineage>
</organism>
<evidence type="ECO:0000256" key="6">
    <source>
        <dbReference type="ARBA" id="ARBA00022840"/>
    </source>
</evidence>
<dbReference type="NCBIfam" id="TIGR01727">
    <property type="entry name" value="oligo_HPY"/>
    <property type="match status" value="1"/>
</dbReference>
<keyword evidence="7" id="KW-0472">Membrane</keyword>
<gene>
    <name evidence="9" type="ORF">R7226_06100</name>
</gene>
<evidence type="ECO:0000256" key="3">
    <source>
        <dbReference type="ARBA" id="ARBA00022448"/>
    </source>
</evidence>
<dbReference type="PROSITE" id="PS50893">
    <property type="entry name" value="ABC_TRANSPORTER_2"/>
    <property type="match status" value="1"/>
</dbReference>
<evidence type="ECO:0000256" key="7">
    <source>
        <dbReference type="ARBA" id="ARBA00023136"/>
    </source>
</evidence>
<comment type="subcellular location">
    <subcellularLocation>
        <location evidence="1">Cell membrane</location>
        <topology evidence="1">Peripheral membrane protein</topology>
    </subcellularLocation>
</comment>
<keyword evidence="10" id="KW-1185">Reference proteome</keyword>
<dbReference type="Pfam" id="PF08352">
    <property type="entry name" value="oligo_HPY"/>
    <property type="match status" value="1"/>
</dbReference>
<evidence type="ECO:0000256" key="2">
    <source>
        <dbReference type="ARBA" id="ARBA00005417"/>
    </source>
</evidence>
<keyword evidence="6 9" id="KW-0067">ATP-binding</keyword>
<evidence type="ECO:0000256" key="5">
    <source>
        <dbReference type="ARBA" id="ARBA00022741"/>
    </source>
</evidence>
<dbReference type="SUPFAM" id="SSF52540">
    <property type="entry name" value="P-loop containing nucleoside triphosphate hydrolases"/>
    <property type="match status" value="1"/>
</dbReference>
<comment type="similarity">
    <text evidence="2">Belongs to the ABC transporter superfamily.</text>
</comment>
<dbReference type="InterPro" id="IPR013563">
    <property type="entry name" value="Oligopep_ABC_C"/>
</dbReference>
<evidence type="ECO:0000313" key="10">
    <source>
        <dbReference type="Proteomes" id="UP001284601"/>
    </source>
</evidence>
<dbReference type="Gene3D" id="3.40.50.300">
    <property type="entry name" value="P-loop containing nucleotide triphosphate hydrolases"/>
    <property type="match status" value="1"/>
</dbReference>
<evidence type="ECO:0000256" key="1">
    <source>
        <dbReference type="ARBA" id="ARBA00004202"/>
    </source>
</evidence>
<feature type="domain" description="ABC transporter" evidence="8">
    <location>
        <begin position="5"/>
        <end position="255"/>
    </location>
</feature>
<evidence type="ECO:0000313" key="9">
    <source>
        <dbReference type="EMBL" id="MDW5593897.1"/>
    </source>
</evidence>
<dbReference type="InterPro" id="IPR050388">
    <property type="entry name" value="ABC_Ni/Peptide_Import"/>
</dbReference>
<dbReference type="EMBL" id="JAWSTH010000010">
    <property type="protein sequence ID" value="MDW5593897.1"/>
    <property type="molecule type" value="Genomic_DNA"/>
</dbReference>
<dbReference type="GO" id="GO:0005524">
    <property type="term" value="F:ATP binding"/>
    <property type="evidence" value="ECO:0007669"/>
    <property type="project" value="UniProtKB-KW"/>
</dbReference>